<dbReference type="Pfam" id="PF13500">
    <property type="entry name" value="AAA_26"/>
    <property type="match status" value="1"/>
</dbReference>
<keyword evidence="1" id="KW-0963">Cytoplasm</keyword>
<dbReference type="PANTHER" id="PTHR43210">
    <property type="entry name" value="DETHIOBIOTIN SYNTHETASE"/>
    <property type="match status" value="1"/>
</dbReference>
<sequence length="227" mass="23601">MSFIVITGTGTDIGKTVVTAAVTSVLSARGLDVLPIKPVQTGEVSGSGDIASVAKLSRIHGREWIRYPDPLAPNLAARRAGQPQLDGDALIQWLRGLDAPGRVVVIEGSGGLLVRLNDETTIADIALSLGAPLLIVTSTGLGSLNTAELTVEAARRRGIRILGLVGGSVPAEPDLATQLNLKEFEKVTGVEFLGALPADCGRLSQEEFASVARGLRLPFLPGLSPLT</sequence>
<dbReference type="GO" id="GO:0005524">
    <property type="term" value="F:ATP binding"/>
    <property type="evidence" value="ECO:0007669"/>
    <property type="project" value="UniProtKB-UniRule"/>
</dbReference>
<keyword evidence="1" id="KW-0093">Biotin biosynthesis</keyword>
<comment type="similarity">
    <text evidence="1">Belongs to the dethiobiotin synthetase family.</text>
</comment>
<dbReference type="EMBL" id="CP009246">
    <property type="protein sequence ID" value="APT86499.1"/>
    <property type="molecule type" value="Genomic_DNA"/>
</dbReference>
<keyword evidence="1" id="KW-0067">ATP-binding</keyword>
<dbReference type="GO" id="GO:0000287">
    <property type="term" value="F:magnesium ion binding"/>
    <property type="evidence" value="ECO:0007669"/>
    <property type="project" value="UniProtKB-UniRule"/>
</dbReference>
<dbReference type="RefSeq" id="WP_075729491.1">
    <property type="nucleotide sequence ID" value="NZ_BJNB01000042.1"/>
</dbReference>
<dbReference type="GO" id="GO:0004141">
    <property type="term" value="F:dethiobiotin synthase activity"/>
    <property type="evidence" value="ECO:0007669"/>
    <property type="project" value="UniProtKB-UniRule"/>
</dbReference>
<dbReference type="InterPro" id="IPR004472">
    <property type="entry name" value="DTB_synth_BioD"/>
</dbReference>
<keyword evidence="1" id="KW-0547">Nucleotide-binding</keyword>
<comment type="cofactor">
    <cofactor evidence="1">
        <name>Mg(2+)</name>
        <dbReference type="ChEBI" id="CHEBI:18420"/>
    </cofactor>
</comment>
<keyword evidence="1" id="KW-0460">Magnesium</keyword>
<feature type="binding site" evidence="1">
    <location>
        <position position="107"/>
    </location>
    <ligand>
        <name>Mg(2+)</name>
        <dbReference type="ChEBI" id="CHEBI:18420"/>
    </ligand>
</feature>
<dbReference type="STRING" id="28028.CFLV_04400"/>
<dbReference type="OrthoDB" id="9802610at2"/>
<feature type="binding site" evidence="1">
    <location>
        <position position="16"/>
    </location>
    <ligand>
        <name>Mg(2+)</name>
        <dbReference type="ChEBI" id="CHEBI:18420"/>
    </ligand>
</feature>
<keyword evidence="1" id="KW-0436">Ligase</keyword>
<dbReference type="KEGG" id="cfc:CFLV_04400"/>
<keyword evidence="1" id="KW-0479">Metal-binding</keyword>
<dbReference type="CDD" id="cd03109">
    <property type="entry name" value="DTBS"/>
    <property type="match status" value="1"/>
</dbReference>
<dbReference type="InterPro" id="IPR027417">
    <property type="entry name" value="P-loop_NTPase"/>
</dbReference>
<feature type="binding site" evidence="1">
    <location>
        <begin position="107"/>
        <end position="110"/>
    </location>
    <ligand>
        <name>ATP</name>
        <dbReference type="ChEBI" id="CHEBI:30616"/>
    </ligand>
</feature>
<comment type="pathway">
    <text evidence="1">Cofactor biosynthesis; biotin biosynthesis; biotin from 7,8-diaminononanoate: step 1/2.</text>
</comment>
<dbReference type="UniPathway" id="UPA00078">
    <property type="reaction ID" value="UER00161"/>
</dbReference>
<dbReference type="Gene3D" id="3.40.50.300">
    <property type="entry name" value="P-loop containing nucleotide triphosphate hydrolases"/>
    <property type="match status" value="1"/>
</dbReference>
<feature type="binding site" evidence="1">
    <location>
        <position position="49"/>
    </location>
    <ligand>
        <name>ATP</name>
        <dbReference type="ChEBI" id="CHEBI:30616"/>
    </ligand>
</feature>
<gene>
    <name evidence="1 3" type="primary">bioD</name>
    <name evidence="3" type="ORF">CFL01nite_21180</name>
    <name evidence="2" type="ORF">CFLV_04400</name>
</gene>
<evidence type="ECO:0000313" key="5">
    <source>
        <dbReference type="Proteomes" id="UP000315353"/>
    </source>
</evidence>
<dbReference type="PIRSF" id="PIRSF006755">
    <property type="entry name" value="DTB_synth"/>
    <property type="match status" value="1"/>
</dbReference>
<dbReference type="Proteomes" id="UP000315353">
    <property type="component" value="Unassembled WGS sequence"/>
</dbReference>
<reference evidence="2 4" key="1">
    <citation type="submission" date="2014-08" db="EMBL/GenBank/DDBJ databases">
        <title>Complete genome sequence of Corynebacterium flavescens OJ8(T)(=DSM 20296(T)), isolated from cheese.</title>
        <authorList>
            <person name="Ruckert C."/>
            <person name="Albersmeier A."/>
            <person name="Winkler A."/>
            <person name="Kalinowski J."/>
        </authorList>
    </citation>
    <scope>NUCLEOTIDE SEQUENCE [LARGE SCALE GENOMIC DNA]</scope>
    <source>
        <strain evidence="2 4">OJ8</strain>
    </source>
</reference>
<protein>
    <recommendedName>
        <fullName evidence="1">ATP-dependent dethiobiotin synthetase BioD</fullName>
        <ecNumber evidence="1">6.3.3.3</ecNumber>
    </recommendedName>
    <alternativeName>
        <fullName evidence="1">DTB synthetase</fullName>
        <shortName evidence="1">DTBS</shortName>
    </alternativeName>
    <alternativeName>
        <fullName evidence="1">Dethiobiotin synthase</fullName>
    </alternativeName>
</protein>
<name>A0A1L7CL02_CORFL</name>
<dbReference type="Proteomes" id="UP000185479">
    <property type="component" value="Chromosome"/>
</dbReference>
<comment type="subunit">
    <text evidence="1">Homodimer.</text>
</comment>
<feature type="binding site" evidence="1">
    <location>
        <position position="49"/>
    </location>
    <ligand>
        <name>Mg(2+)</name>
        <dbReference type="ChEBI" id="CHEBI:18420"/>
    </ligand>
</feature>
<dbReference type="GeneID" id="82879955"/>
<dbReference type="GO" id="GO:0005829">
    <property type="term" value="C:cytosol"/>
    <property type="evidence" value="ECO:0007669"/>
    <property type="project" value="TreeGrafter"/>
</dbReference>
<comment type="catalytic activity">
    <reaction evidence="1">
        <text>(7R,8S)-7,8-diammoniononanoate + CO2 + ATP = (4R,5S)-dethiobiotin + ADP + phosphate + 3 H(+)</text>
        <dbReference type="Rhea" id="RHEA:15805"/>
        <dbReference type="ChEBI" id="CHEBI:15378"/>
        <dbReference type="ChEBI" id="CHEBI:16526"/>
        <dbReference type="ChEBI" id="CHEBI:30616"/>
        <dbReference type="ChEBI" id="CHEBI:43474"/>
        <dbReference type="ChEBI" id="CHEBI:149469"/>
        <dbReference type="ChEBI" id="CHEBI:149473"/>
        <dbReference type="ChEBI" id="CHEBI:456216"/>
        <dbReference type="EC" id="6.3.3.3"/>
    </reaction>
</comment>
<feature type="binding site" evidence="1">
    <location>
        <begin position="12"/>
        <end position="17"/>
    </location>
    <ligand>
        <name>ATP</name>
        <dbReference type="ChEBI" id="CHEBI:30616"/>
    </ligand>
</feature>
<reference evidence="3 5" key="2">
    <citation type="submission" date="2019-06" db="EMBL/GenBank/DDBJ databases">
        <title>Whole genome shotgun sequence of Corynebacterium flavescens NBRC 14136.</title>
        <authorList>
            <person name="Hosoyama A."/>
            <person name="Uohara A."/>
            <person name="Ohji S."/>
            <person name="Ichikawa N."/>
        </authorList>
    </citation>
    <scope>NUCLEOTIDE SEQUENCE [LARGE SCALE GENOMIC DNA]</scope>
    <source>
        <strain evidence="3 5">NBRC 14136</strain>
    </source>
</reference>
<feature type="binding site" evidence="1">
    <location>
        <begin position="167"/>
        <end position="168"/>
    </location>
    <ligand>
        <name>ATP</name>
        <dbReference type="ChEBI" id="CHEBI:30616"/>
    </ligand>
</feature>
<comment type="caution">
    <text evidence="1">Lacks conserved residue(s) required for the propagation of feature annotation.</text>
</comment>
<evidence type="ECO:0000256" key="1">
    <source>
        <dbReference type="HAMAP-Rule" id="MF_00336"/>
    </source>
</evidence>
<evidence type="ECO:0000313" key="4">
    <source>
        <dbReference type="Proteomes" id="UP000185479"/>
    </source>
</evidence>
<proteinExistence type="inferred from homology"/>
<dbReference type="EC" id="6.3.3.3" evidence="1"/>
<organism evidence="2 4">
    <name type="scientific">Corynebacterium flavescens</name>
    <dbReference type="NCBI Taxonomy" id="28028"/>
    <lineage>
        <taxon>Bacteria</taxon>
        <taxon>Bacillati</taxon>
        <taxon>Actinomycetota</taxon>
        <taxon>Actinomycetes</taxon>
        <taxon>Mycobacteriales</taxon>
        <taxon>Corynebacteriaceae</taxon>
        <taxon>Corynebacterium</taxon>
    </lineage>
</organism>
<evidence type="ECO:0000313" key="2">
    <source>
        <dbReference type="EMBL" id="APT86499.1"/>
    </source>
</evidence>
<feature type="binding site" evidence="1">
    <location>
        <position position="41"/>
    </location>
    <ligand>
        <name>substrate</name>
    </ligand>
</feature>
<dbReference type="SUPFAM" id="SSF52540">
    <property type="entry name" value="P-loop containing nucleoside triphosphate hydrolases"/>
    <property type="match status" value="1"/>
</dbReference>
<dbReference type="GO" id="GO:0009102">
    <property type="term" value="P:biotin biosynthetic process"/>
    <property type="evidence" value="ECO:0007669"/>
    <property type="project" value="UniProtKB-UniRule"/>
</dbReference>
<dbReference type="EMBL" id="BJNB01000042">
    <property type="protein sequence ID" value="GEB98623.1"/>
    <property type="molecule type" value="Genomic_DNA"/>
</dbReference>
<dbReference type="PANTHER" id="PTHR43210:SF5">
    <property type="entry name" value="DETHIOBIOTIN SYNTHETASE"/>
    <property type="match status" value="1"/>
</dbReference>
<comment type="function">
    <text evidence="1">Catalyzes a mechanistically unusual reaction, the ATP-dependent insertion of CO2 between the N7 and N8 nitrogen atoms of 7,8-diaminopelargonic acid (DAPA, also called 7,8-diammoniononanoate) to form a ureido ring.</text>
</comment>
<dbReference type="HAMAP" id="MF_00336">
    <property type="entry name" value="BioD"/>
    <property type="match status" value="1"/>
</dbReference>
<dbReference type="NCBIfam" id="TIGR00347">
    <property type="entry name" value="bioD"/>
    <property type="match status" value="1"/>
</dbReference>
<accession>A0A1L7CL02</accession>
<keyword evidence="4" id="KW-1185">Reference proteome</keyword>
<feature type="active site" evidence="1">
    <location>
        <position position="37"/>
    </location>
</feature>
<evidence type="ECO:0000313" key="3">
    <source>
        <dbReference type="EMBL" id="GEB98623.1"/>
    </source>
</evidence>
<dbReference type="AlphaFoldDB" id="A0A1L7CL02"/>
<comment type="subcellular location">
    <subcellularLocation>
        <location evidence="1">Cytoplasm</location>
    </subcellularLocation>
</comment>